<dbReference type="EMBL" id="BMNI01000016">
    <property type="protein sequence ID" value="GGO94025.1"/>
    <property type="molecule type" value="Genomic_DNA"/>
</dbReference>
<protein>
    <recommendedName>
        <fullName evidence="4">Conjugal transfer protein TrbC</fullName>
    </recommendedName>
</protein>
<keyword evidence="1" id="KW-0472">Membrane</keyword>
<reference evidence="3" key="1">
    <citation type="journal article" date="2019" name="Int. J. Syst. Evol. Microbiol.">
        <title>The Global Catalogue of Microorganisms (GCM) 10K type strain sequencing project: providing services to taxonomists for standard genome sequencing and annotation.</title>
        <authorList>
            <consortium name="The Broad Institute Genomics Platform"/>
            <consortium name="The Broad Institute Genome Sequencing Center for Infectious Disease"/>
            <person name="Wu L."/>
            <person name="Ma J."/>
        </authorList>
    </citation>
    <scope>NUCLEOTIDE SEQUENCE [LARGE SCALE GENOMIC DNA]</scope>
    <source>
        <strain evidence="3">CGMCC 4.7371</strain>
    </source>
</reference>
<feature type="transmembrane region" description="Helical" evidence="1">
    <location>
        <begin position="37"/>
        <end position="58"/>
    </location>
</feature>
<sequence length="98" mass="10116">MLSLVNDLAQVVTALPMDVPNPGKGEAPPGFERFTDILGWAKWLALGVLVVSLIAAGARLGFGGRSGDGEEHAGRIGRVLLGVIIVSASFSLVSFLAT</sequence>
<dbReference type="RefSeq" id="WP_188785271.1">
    <property type="nucleotide sequence ID" value="NZ_BMNI01000016.1"/>
</dbReference>
<feature type="transmembrane region" description="Helical" evidence="1">
    <location>
        <begin position="79"/>
        <end position="97"/>
    </location>
</feature>
<gene>
    <name evidence="2" type="ORF">GCM10011584_34080</name>
</gene>
<proteinExistence type="predicted"/>
<keyword evidence="1" id="KW-0812">Transmembrane</keyword>
<evidence type="ECO:0008006" key="4">
    <source>
        <dbReference type="Google" id="ProtNLM"/>
    </source>
</evidence>
<evidence type="ECO:0000313" key="3">
    <source>
        <dbReference type="Proteomes" id="UP000655410"/>
    </source>
</evidence>
<comment type="caution">
    <text evidence="2">The sequence shown here is derived from an EMBL/GenBank/DDBJ whole genome shotgun (WGS) entry which is preliminary data.</text>
</comment>
<keyword evidence="1" id="KW-1133">Transmembrane helix</keyword>
<evidence type="ECO:0000256" key="1">
    <source>
        <dbReference type="SAM" id="Phobius"/>
    </source>
</evidence>
<name>A0ABQ2NDN9_9ACTN</name>
<evidence type="ECO:0000313" key="2">
    <source>
        <dbReference type="EMBL" id="GGO94025.1"/>
    </source>
</evidence>
<organism evidence="2 3">
    <name type="scientific">Nocardioides phosphati</name>
    <dbReference type="NCBI Taxonomy" id="1867775"/>
    <lineage>
        <taxon>Bacteria</taxon>
        <taxon>Bacillati</taxon>
        <taxon>Actinomycetota</taxon>
        <taxon>Actinomycetes</taxon>
        <taxon>Propionibacteriales</taxon>
        <taxon>Nocardioidaceae</taxon>
        <taxon>Nocardioides</taxon>
    </lineage>
</organism>
<keyword evidence="3" id="KW-1185">Reference proteome</keyword>
<dbReference type="Proteomes" id="UP000655410">
    <property type="component" value="Unassembled WGS sequence"/>
</dbReference>
<accession>A0ABQ2NDN9</accession>